<dbReference type="KEGG" id="emo:DM558_02460"/>
<dbReference type="InterPro" id="IPR038084">
    <property type="entry name" value="PduO/GlcC-like_sf"/>
</dbReference>
<dbReference type="Proteomes" id="UP000273143">
    <property type="component" value="Chromosome"/>
</dbReference>
<protein>
    <submittedName>
        <fullName evidence="1">Heme-binding protein</fullName>
    </submittedName>
</protein>
<dbReference type="EMBL" id="CP029822">
    <property type="protein sequence ID" value="AZS52149.1"/>
    <property type="molecule type" value="Genomic_DNA"/>
</dbReference>
<sequence length="148" mass="15894">MTTDNTGFTRNITSITLACAQKLAQQAEIKARQINVPVTVAVMDASCNLVLHQRMEDALQTSIHVALNKAYSAVSFKVPTYQLAELVQPGAELYGIQHNDPRLVVFGGGFPIWLDGKLVGGLGVAGGTVAQDMQVARFALKQVLSIEI</sequence>
<evidence type="ECO:0000313" key="1">
    <source>
        <dbReference type="EMBL" id="AZS52149.1"/>
    </source>
</evidence>
<dbReference type="PANTHER" id="PTHR34309">
    <property type="entry name" value="SLR1406 PROTEIN"/>
    <property type="match status" value="1"/>
</dbReference>
<dbReference type="InterPro" id="IPR005624">
    <property type="entry name" value="PduO/GlcC-like"/>
</dbReference>
<reference evidence="2" key="1">
    <citation type="submission" date="2018-06" db="EMBL/GenBank/DDBJ databases">
        <title>Complete genome of Pseudomonas insecticola strain QZS01.</title>
        <authorList>
            <person name="Wang J."/>
            <person name="Su Q."/>
        </authorList>
    </citation>
    <scope>NUCLEOTIDE SEQUENCE [LARGE SCALE GENOMIC DNA]</scope>
    <source>
        <strain evidence="2">QZS01</strain>
    </source>
</reference>
<dbReference type="SUPFAM" id="SSF143744">
    <property type="entry name" value="GlcG-like"/>
    <property type="match status" value="1"/>
</dbReference>
<dbReference type="AlphaFoldDB" id="A0A3Q9JLK7"/>
<accession>A0A3Q9JLK7</accession>
<evidence type="ECO:0000313" key="2">
    <source>
        <dbReference type="Proteomes" id="UP000273143"/>
    </source>
</evidence>
<proteinExistence type="predicted"/>
<dbReference type="PANTHER" id="PTHR34309:SF1">
    <property type="entry name" value="PROTEIN GLCG"/>
    <property type="match status" value="1"/>
</dbReference>
<keyword evidence="2" id="KW-1185">Reference proteome</keyword>
<dbReference type="Gene3D" id="3.30.450.150">
    <property type="entry name" value="Haem-degrading domain"/>
    <property type="match status" value="1"/>
</dbReference>
<dbReference type="Pfam" id="PF03928">
    <property type="entry name" value="HbpS-like"/>
    <property type="match status" value="1"/>
</dbReference>
<name>A0A3Q9JLK7_9GAMM</name>
<gene>
    <name evidence="1" type="ORF">DM558_02460</name>
</gene>
<organism evidence="1 2">
    <name type="scientific">Entomomonas moraniae</name>
    <dbReference type="NCBI Taxonomy" id="2213226"/>
    <lineage>
        <taxon>Bacteria</taxon>
        <taxon>Pseudomonadati</taxon>
        <taxon>Pseudomonadota</taxon>
        <taxon>Gammaproteobacteria</taxon>
        <taxon>Pseudomonadales</taxon>
        <taxon>Pseudomonadaceae</taxon>
        <taxon>Entomomonas</taxon>
    </lineage>
</organism>
<dbReference type="InterPro" id="IPR052517">
    <property type="entry name" value="GlcG_carb_metab_protein"/>
</dbReference>